<name>A0A397HDL4_ASPTH</name>
<dbReference type="Pfam" id="PF02913">
    <property type="entry name" value="FAD-oxidase_C"/>
    <property type="match status" value="1"/>
</dbReference>
<evidence type="ECO:0000259" key="16">
    <source>
        <dbReference type="PROSITE" id="PS50048"/>
    </source>
</evidence>
<dbReference type="Pfam" id="PF00172">
    <property type="entry name" value="Zn_clus"/>
    <property type="match status" value="1"/>
</dbReference>
<dbReference type="Gene3D" id="4.10.240.10">
    <property type="entry name" value="Zn(2)-C6 fungal-type DNA-binding domain"/>
    <property type="match status" value="1"/>
</dbReference>
<dbReference type="PROSITE" id="PS50048">
    <property type="entry name" value="ZN2_CY6_FUNGAL_2"/>
    <property type="match status" value="1"/>
</dbReference>
<dbReference type="GeneID" id="38130417"/>
<comment type="subcellular location">
    <subcellularLocation>
        <location evidence="2">Mitochondrion</location>
    </subcellularLocation>
</comment>
<keyword evidence="10" id="KW-0496">Mitochondrion</keyword>
<dbReference type="AlphaFoldDB" id="A0A397HDL4"/>
<dbReference type="VEuPathDB" id="FungiDB:CDV56_108443"/>
<reference evidence="18" key="1">
    <citation type="submission" date="2018-08" db="EMBL/GenBank/DDBJ databases">
        <title>Draft genome sequence of azole-resistant Aspergillus thermomutatus (Neosartorya pseudofischeri) strain HMR AF 39, isolated from a human nasal aspirate.</title>
        <authorList>
            <person name="Parent-Michaud M."/>
            <person name="Dufresne P.J."/>
            <person name="Fournier E."/>
            <person name="Martineau C."/>
            <person name="Moreira S."/>
            <person name="Perkins V."/>
            <person name="De Repentigny L."/>
            <person name="Dufresne S.F."/>
        </authorList>
    </citation>
    <scope>NUCLEOTIDE SEQUENCE [LARGE SCALE GENOMIC DNA]</scope>
    <source>
        <strain evidence="18">HMR AF 39</strain>
    </source>
</reference>
<evidence type="ECO:0000256" key="6">
    <source>
        <dbReference type="ARBA" id="ARBA00022946"/>
    </source>
</evidence>
<dbReference type="GO" id="GO:0000981">
    <property type="term" value="F:DNA-binding transcription factor activity, RNA polymerase II-specific"/>
    <property type="evidence" value="ECO:0007669"/>
    <property type="project" value="InterPro"/>
</dbReference>
<evidence type="ECO:0000256" key="14">
    <source>
        <dbReference type="ARBA" id="ARBA00051436"/>
    </source>
</evidence>
<dbReference type="Pfam" id="PF01565">
    <property type="entry name" value="FAD_binding_4"/>
    <property type="match status" value="1"/>
</dbReference>
<feature type="domain" description="Zn(2)-C6 fungal-type" evidence="16">
    <location>
        <begin position="20"/>
        <end position="48"/>
    </location>
</feature>
<dbReference type="PROSITE" id="PS00463">
    <property type="entry name" value="ZN2_CY6_FUNGAL_1"/>
    <property type="match status" value="1"/>
</dbReference>
<evidence type="ECO:0000256" key="10">
    <source>
        <dbReference type="ARBA" id="ARBA00023128"/>
    </source>
</evidence>
<evidence type="ECO:0000256" key="4">
    <source>
        <dbReference type="ARBA" id="ARBA00022630"/>
    </source>
</evidence>
<keyword evidence="6" id="KW-0809">Transit peptide</keyword>
<dbReference type="InterPro" id="IPR006094">
    <property type="entry name" value="Oxid_FAD_bind_N"/>
</dbReference>
<keyword evidence="8" id="KW-0805">Transcription regulation</keyword>
<dbReference type="InterPro" id="IPR016169">
    <property type="entry name" value="FAD-bd_PCMH_sub2"/>
</dbReference>
<dbReference type="PROSITE" id="PS51387">
    <property type="entry name" value="FAD_PCMH"/>
    <property type="match status" value="1"/>
</dbReference>
<evidence type="ECO:0000256" key="1">
    <source>
        <dbReference type="ARBA" id="ARBA00001974"/>
    </source>
</evidence>
<evidence type="ECO:0000256" key="7">
    <source>
        <dbReference type="ARBA" id="ARBA00023002"/>
    </source>
</evidence>
<dbReference type="GO" id="GO:0004458">
    <property type="term" value="F:D-lactate dehydrogenase (cytochrome) activity"/>
    <property type="evidence" value="ECO:0007669"/>
    <property type="project" value="UniProtKB-EC"/>
</dbReference>
<comment type="similarity">
    <text evidence="3">Belongs to the FAD-binding oxidoreductase/transferase type 4 family.</text>
</comment>
<evidence type="ECO:0000313" key="19">
    <source>
        <dbReference type="Proteomes" id="UP000215305"/>
    </source>
</evidence>
<dbReference type="InterPro" id="IPR001138">
    <property type="entry name" value="Zn2Cys6_DnaBD"/>
</dbReference>
<keyword evidence="4" id="KW-0285">Flavoprotein</keyword>
<sequence length="1206" mass="133927">MSVSTRHNQRARKRTKTFTGCWTCRTRKIKCDEAKPSCRQCHEKGLVCDGYGARLQWLTPGTDRESLLPEVPPAVSGAQSLRRLIPTEPPQSVLAWSEVDSILRYIDSLESVVTASPGENVNAHIHNFGAFSVRQKYPSKFSLSAALDPKGTKPPKAKQTRQEADAAFPYEDPTTADVTPPYDSEAEAAWDLRNLHGHPFPLGFLTEQHDLDASAISPLLTTPHVVTHLPCYEESIQDADCYTPEGPGITPDLLPEEVRVAIRSPLARSHETLVVPTHERLLMEHYRNRVVNLFCVIDNAKSPWKNIHLPRVLQCAGEISFGGSTTRIHAQKWGTIASRYRCDAIGLLKSAIESDLHGEERPKYKEFLATTLSMITINVMSGDTSTCSVHLDGAEKLITYMSARKSRFSRKAQSLHRIYLYLRVIYESTAVRRLSGDSSRFSPSLGSRSTVGPQPPIGREHLLLADDETPSSMAHMNAGELFSYECIYGIPQSLLLLLKASIELIDEVNHERAKTGNFCISDPLNQLCNDLERETLDWPLEERLRRLRGDGNSNDISANIIYHQTRAFLNSLIIYFSQSIRLLGFRYLRQYVQAILDSIEAIEQIKAETKILAAPLFWPAFIGATEAFEPRQQERFRQWYDRVEMYGITAVRTGIQVVQQVWRQGPTTARQKQCTWRIMLYDWIWEAQLGRQGHPQPSHVHPSTKSGRRTSGFLAAVVVAGVVGYSIAGLSRPTTTATEDRDKVPTILDEQKLPDVRYATLEEMHQAIAEIETELGEFDDMISTDDEDLRMHGFAEWSSVRVDSLPVAVAYPRSTDHVSAIARICHRWRVPIIPYSGGSSLEGHTAAPFGGISMDFVHMDKIVKLNEDDMDVVVQPSVQWVDLNEHLKKMGTGFFFPIDPAPSAKIGGMISTNCSGTMRDWVINLTVVLADGSVIKTRRRPRKCSAGYNLNGLFVGAEGTLGIITEATLKLAVVPEHSSVAIVPFPSMRDPVSAAAAVIRSGTQVAALELMDEAQMLIVNESGVMCLRVWREQPTLFFKFSGSPVAVQDNTESVRRIVGAFVVGEEGVALFAACAVQGGEELWNTDVAVPLSRLADIIEASKEEAAALGLNACIKGHVGDSNFHENITYDGTKPEEYEKARAAVKNMVQRALDMDGTCTGEHGIGFGKKDALRWEVGDATLTLMKVLKGALDPNWIMNPGKIFDRQ</sequence>
<dbReference type="InterPro" id="IPR021858">
    <property type="entry name" value="Fun_TF"/>
</dbReference>
<dbReference type="GO" id="GO:0005739">
    <property type="term" value="C:mitochondrion"/>
    <property type="evidence" value="ECO:0007669"/>
    <property type="project" value="UniProtKB-SubCell"/>
</dbReference>
<evidence type="ECO:0000256" key="3">
    <source>
        <dbReference type="ARBA" id="ARBA00008000"/>
    </source>
</evidence>
<comment type="catalytic activity">
    <reaction evidence="14">
        <text>(R)-lactate + 2 Fe(III)-[cytochrome c] = 2 Fe(II)-[cytochrome c] + pyruvate + 2 H(+)</text>
        <dbReference type="Rhea" id="RHEA:13521"/>
        <dbReference type="Rhea" id="RHEA-COMP:10350"/>
        <dbReference type="Rhea" id="RHEA-COMP:14399"/>
        <dbReference type="ChEBI" id="CHEBI:15361"/>
        <dbReference type="ChEBI" id="CHEBI:15378"/>
        <dbReference type="ChEBI" id="CHEBI:16004"/>
        <dbReference type="ChEBI" id="CHEBI:29033"/>
        <dbReference type="ChEBI" id="CHEBI:29034"/>
        <dbReference type="EC" id="1.1.2.4"/>
    </reaction>
</comment>
<keyword evidence="9" id="KW-0238">DNA-binding</keyword>
<dbReference type="InterPro" id="IPR036318">
    <property type="entry name" value="FAD-bd_PCMH-like_sf"/>
</dbReference>
<dbReference type="STRING" id="41047.A0A397HDL4"/>
<dbReference type="EMBL" id="NKHU02000055">
    <property type="protein sequence ID" value="RHZ60128.1"/>
    <property type="molecule type" value="Genomic_DNA"/>
</dbReference>
<protein>
    <recommendedName>
        <fullName evidence="13">D-lactate dehydrogenase (cytochrome)</fullName>
        <ecNumber evidence="13">1.1.2.4</ecNumber>
    </recommendedName>
</protein>
<dbReference type="FunFam" id="1.10.45.10:FF:000001">
    <property type="entry name" value="D-lactate dehydrogenase mitochondrial"/>
    <property type="match status" value="1"/>
</dbReference>
<gene>
    <name evidence="18" type="ORF">CDV56_108443</name>
</gene>
<evidence type="ECO:0000259" key="17">
    <source>
        <dbReference type="PROSITE" id="PS51387"/>
    </source>
</evidence>
<evidence type="ECO:0000256" key="13">
    <source>
        <dbReference type="ARBA" id="ARBA00038897"/>
    </source>
</evidence>
<accession>A0A397HDL4</accession>
<dbReference type="SUPFAM" id="SSF57701">
    <property type="entry name" value="Zn2/Cys6 DNA-binding domain"/>
    <property type="match status" value="1"/>
</dbReference>
<dbReference type="SUPFAM" id="SSF55103">
    <property type="entry name" value="FAD-linked oxidases, C-terminal domain"/>
    <property type="match status" value="1"/>
</dbReference>
<dbReference type="GO" id="GO:0008270">
    <property type="term" value="F:zinc ion binding"/>
    <property type="evidence" value="ECO:0007669"/>
    <property type="project" value="InterPro"/>
</dbReference>
<dbReference type="RefSeq" id="XP_026615982.1">
    <property type="nucleotide sequence ID" value="XM_026762062.1"/>
</dbReference>
<keyword evidence="5" id="KW-0274">FAD</keyword>
<dbReference type="EC" id="1.1.2.4" evidence="13"/>
<feature type="region of interest" description="Disordered" evidence="15">
    <location>
        <begin position="145"/>
        <end position="164"/>
    </location>
</feature>
<proteinExistence type="inferred from homology"/>
<dbReference type="GO" id="GO:0071949">
    <property type="term" value="F:FAD binding"/>
    <property type="evidence" value="ECO:0007669"/>
    <property type="project" value="InterPro"/>
</dbReference>
<dbReference type="PANTHER" id="PTHR11748:SF111">
    <property type="entry name" value="D-LACTATE DEHYDROGENASE, MITOCHONDRIAL-RELATED"/>
    <property type="match status" value="1"/>
</dbReference>
<evidence type="ECO:0000256" key="12">
    <source>
        <dbReference type="ARBA" id="ARBA00023242"/>
    </source>
</evidence>
<dbReference type="SUPFAM" id="SSF56176">
    <property type="entry name" value="FAD-binding/transporter-associated domain-like"/>
    <property type="match status" value="1"/>
</dbReference>
<dbReference type="PANTHER" id="PTHR11748">
    <property type="entry name" value="D-LACTATE DEHYDROGENASE"/>
    <property type="match status" value="1"/>
</dbReference>
<dbReference type="OrthoDB" id="3477330at2759"/>
<comment type="caution">
    <text evidence="18">The sequence shown here is derived from an EMBL/GenBank/DDBJ whole genome shotgun (WGS) entry which is preliminary data.</text>
</comment>
<dbReference type="InterPro" id="IPR036864">
    <property type="entry name" value="Zn2-C6_fun-type_DNA-bd_sf"/>
</dbReference>
<evidence type="ECO:0000256" key="2">
    <source>
        <dbReference type="ARBA" id="ARBA00004173"/>
    </source>
</evidence>
<comment type="cofactor">
    <cofactor evidence="1">
        <name>FAD</name>
        <dbReference type="ChEBI" id="CHEBI:57692"/>
    </cofactor>
</comment>
<dbReference type="InterPro" id="IPR016171">
    <property type="entry name" value="Vanillyl_alc_oxidase_C-sub2"/>
</dbReference>
<evidence type="ECO:0000313" key="18">
    <source>
        <dbReference type="EMBL" id="RHZ60128.1"/>
    </source>
</evidence>
<dbReference type="FunFam" id="3.30.465.10:FF:000014">
    <property type="entry name" value="D-lactate dehydrogenase (Cytochrome), putative"/>
    <property type="match status" value="1"/>
</dbReference>
<dbReference type="CDD" id="cd00067">
    <property type="entry name" value="GAL4"/>
    <property type="match status" value="1"/>
</dbReference>
<keyword evidence="19" id="KW-1185">Reference proteome</keyword>
<evidence type="ECO:0000256" key="15">
    <source>
        <dbReference type="SAM" id="MobiDB-lite"/>
    </source>
</evidence>
<dbReference type="Gene3D" id="3.30.70.2740">
    <property type="match status" value="1"/>
</dbReference>
<keyword evidence="7" id="KW-0560">Oxidoreductase</keyword>
<feature type="domain" description="FAD-binding PCMH-type" evidence="17">
    <location>
        <begin position="802"/>
        <end position="974"/>
    </location>
</feature>
<dbReference type="SMART" id="SM00066">
    <property type="entry name" value="GAL4"/>
    <property type="match status" value="1"/>
</dbReference>
<dbReference type="InterPro" id="IPR004113">
    <property type="entry name" value="FAD-bd_oxidored_4_C"/>
</dbReference>
<dbReference type="FunFam" id="3.30.70.2740:FF:000001">
    <property type="entry name" value="D-lactate dehydrogenase mitochondrial"/>
    <property type="match status" value="1"/>
</dbReference>
<dbReference type="GO" id="GO:0008720">
    <property type="term" value="F:D-lactate dehydrogenase (NAD+) activity"/>
    <property type="evidence" value="ECO:0007669"/>
    <property type="project" value="TreeGrafter"/>
</dbReference>
<evidence type="ECO:0000256" key="5">
    <source>
        <dbReference type="ARBA" id="ARBA00022827"/>
    </source>
</evidence>
<keyword evidence="11" id="KW-0804">Transcription</keyword>
<evidence type="ECO:0000256" key="8">
    <source>
        <dbReference type="ARBA" id="ARBA00023015"/>
    </source>
</evidence>
<organism evidence="18 19">
    <name type="scientific">Aspergillus thermomutatus</name>
    <name type="common">Neosartorya pseudofischeri</name>
    <dbReference type="NCBI Taxonomy" id="41047"/>
    <lineage>
        <taxon>Eukaryota</taxon>
        <taxon>Fungi</taxon>
        <taxon>Dikarya</taxon>
        <taxon>Ascomycota</taxon>
        <taxon>Pezizomycotina</taxon>
        <taxon>Eurotiomycetes</taxon>
        <taxon>Eurotiomycetidae</taxon>
        <taxon>Eurotiales</taxon>
        <taxon>Aspergillaceae</taxon>
        <taxon>Aspergillus</taxon>
        <taxon>Aspergillus subgen. Fumigati</taxon>
    </lineage>
</organism>
<dbReference type="GO" id="GO:0003677">
    <property type="term" value="F:DNA binding"/>
    <property type="evidence" value="ECO:0007669"/>
    <property type="project" value="UniProtKB-KW"/>
</dbReference>
<keyword evidence="12" id="KW-0539">Nucleus</keyword>
<evidence type="ECO:0000256" key="9">
    <source>
        <dbReference type="ARBA" id="ARBA00023125"/>
    </source>
</evidence>
<dbReference type="InterPro" id="IPR016164">
    <property type="entry name" value="FAD-linked_Oxase-like_C"/>
</dbReference>
<evidence type="ECO:0000256" key="11">
    <source>
        <dbReference type="ARBA" id="ARBA00023163"/>
    </source>
</evidence>
<dbReference type="Gene3D" id="1.10.45.10">
    <property type="entry name" value="Vanillyl-alcohol Oxidase, Chain A, domain 4"/>
    <property type="match status" value="1"/>
</dbReference>
<dbReference type="Proteomes" id="UP000215305">
    <property type="component" value="Unassembled WGS sequence"/>
</dbReference>
<dbReference type="GO" id="GO:1903457">
    <property type="term" value="P:lactate catabolic process"/>
    <property type="evidence" value="ECO:0007669"/>
    <property type="project" value="TreeGrafter"/>
</dbReference>
<dbReference type="Pfam" id="PF11951">
    <property type="entry name" value="Fungal_trans_2"/>
    <property type="match status" value="1"/>
</dbReference>
<dbReference type="InterPro" id="IPR016166">
    <property type="entry name" value="FAD-bd_PCMH"/>
</dbReference>
<dbReference type="Gene3D" id="3.30.465.10">
    <property type="match status" value="1"/>
</dbReference>